<dbReference type="RefSeq" id="WP_132329675.1">
    <property type="nucleotide sequence ID" value="NZ_SMJZ01000007.1"/>
</dbReference>
<organism evidence="1 2">
    <name type="scientific">Nonomuraea longispora</name>
    <dbReference type="NCBI Taxonomy" id="1848320"/>
    <lineage>
        <taxon>Bacteria</taxon>
        <taxon>Bacillati</taxon>
        <taxon>Actinomycetota</taxon>
        <taxon>Actinomycetes</taxon>
        <taxon>Streptosporangiales</taxon>
        <taxon>Streptosporangiaceae</taxon>
        <taxon>Nonomuraea</taxon>
    </lineage>
</organism>
<reference evidence="1 2" key="1">
    <citation type="submission" date="2019-02" db="EMBL/GenBank/DDBJ databases">
        <title>Draft genome sequences of novel Actinobacteria.</title>
        <authorList>
            <person name="Sahin N."/>
            <person name="Ay H."/>
            <person name="Saygin H."/>
        </authorList>
    </citation>
    <scope>NUCLEOTIDE SEQUENCE [LARGE SCALE GENOMIC DNA]</scope>
    <source>
        <strain evidence="1 2">KC201</strain>
    </source>
</reference>
<protein>
    <submittedName>
        <fullName evidence="1">Uncharacterized protein</fullName>
    </submittedName>
</protein>
<evidence type="ECO:0000313" key="2">
    <source>
        <dbReference type="Proteomes" id="UP000295157"/>
    </source>
</evidence>
<dbReference type="AlphaFoldDB" id="A0A4R4NRP0"/>
<gene>
    <name evidence="1" type="ORF">E1267_03440</name>
</gene>
<proteinExistence type="predicted"/>
<dbReference type="EMBL" id="SMJZ01000007">
    <property type="protein sequence ID" value="TDC10620.1"/>
    <property type="molecule type" value="Genomic_DNA"/>
</dbReference>
<sequence>MLAFSAAVFPGLRHTVLSYGLTLPTDPQRVHKAADGWSALGEGVYTAGRTAQQQHDTVPQDNWQAPERDLYGEHIGAYAVASDTAADSARDLSTILRWVANIQTVGQYLHFAQAAILSAITMRSLLMGPGGHMYGQLQAYSAGRSIEHGTQRLKDLLVTAGAGLGLATAGAIAAEITLTDGLKPSDGTARHAAAT</sequence>
<dbReference type="OrthoDB" id="9991575at2"/>
<dbReference type="Proteomes" id="UP000295157">
    <property type="component" value="Unassembled WGS sequence"/>
</dbReference>
<comment type="caution">
    <text evidence="1">The sequence shown here is derived from an EMBL/GenBank/DDBJ whole genome shotgun (WGS) entry which is preliminary data.</text>
</comment>
<evidence type="ECO:0000313" key="1">
    <source>
        <dbReference type="EMBL" id="TDC10620.1"/>
    </source>
</evidence>
<accession>A0A4R4NRP0</accession>
<name>A0A4R4NRP0_9ACTN</name>
<keyword evidence="2" id="KW-1185">Reference proteome</keyword>